<accession>A0A518EVA9</accession>
<name>A0A518EVA9_9BACT</name>
<gene>
    <name evidence="2" type="ORF">Poly30_35690</name>
</gene>
<evidence type="ECO:0000313" key="2">
    <source>
        <dbReference type="EMBL" id="QDV08033.1"/>
    </source>
</evidence>
<feature type="region of interest" description="Disordered" evidence="1">
    <location>
        <begin position="1"/>
        <end position="26"/>
    </location>
</feature>
<feature type="region of interest" description="Disordered" evidence="1">
    <location>
        <begin position="40"/>
        <end position="60"/>
    </location>
</feature>
<feature type="compositionally biased region" description="Polar residues" evidence="1">
    <location>
        <begin position="48"/>
        <end position="60"/>
    </location>
</feature>
<organism evidence="2 3">
    <name type="scientific">Saltatorellus ferox</name>
    <dbReference type="NCBI Taxonomy" id="2528018"/>
    <lineage>
        <taxon>Bacteria</taxon>
        <taxon>Pseudomonadati</taxon>
        <taxon>Planctomycetota</taxon>
        <taxon>Planctomycetia</taxon>
        <taxon>Planctomycetia incertae sedis</taxon>
        <taxon>Saltatorellus</taxon>
    </lineage>
</organism>
<evidence type="ECO:0000313" key="3">
    <source>
        <dbReference type="Proteomes" id="UP000320390"/>
    </source>
</evidence>
<keyword evidence="3" id="KW-1185">Reference proteome</keyword>
<dbReference type="Proteomes" id="UP000320390">
    <property type="component" value="Chromosome"/>
</dbReference>
<protein>
    <submittedName>
        <fullName evidence="2">Uncharacterized protein</fullName>
    </submittedName>
</protein>
<dbReference type="AlphaFoldDB" id="A0A518EVA9"/>
<evidence type="ECO:0000256" key="1">
    <source>
        <dbReference type="SAM" id="MobiDB-lite"/>
    </source>
</evidence>
<reference evidence="2 3" key="1">
    <citation type="submission" date="2019-02" db="EMBL/GenBank/DDBJ databases">
        <title>Deep-cultivation of Planctomycetes and their phenomic and genomic characterization uncovers novel biology.</title>
        <authorList>
            <person name="Wiegand S."/>
            <person name="Jogler M."/>
            <person name="Boedeker C."/>
            <person name="Pinto D."/>
            <person name="Vollmers J."/>
            <person name="Rivas-Marin E."/>
            <person name="Kohn T."/>
            <person name="Peeters S.H."/>
            <person name="Heuer A."/>
            <person name="Rast P."/>
            <person name="Oberbeckmann S."/>
            <person name="Bunk B."/>
            <person name="Jeske O."/>
            <person name="Meyerdierks A."/>
            <person name="Storesund J.E."/>
            <person name="Kallscheuer N."/>
            <person name="Luecker S."/>
            <person name="Lage O.M."/>
            <person name="Pohl T."/>
            <person name="Merkel B.J."/>
            <person name="Hornburger P."/>
            <person name="Mueller R.-W."/>
            <person name="Bruemmer F."/>
            <person name="Labrenz M."/>
            <person name="Spormann A.M."/>
            <person name="Op den Camp H."/>
            <person name="Overmann J."/>
            <person name="Amann R."/>
            <person name="Jetten M.S.M."/>
            <person name="Mascher T."/>
            <person name="Medema M.H."/>
            <person name="Devos D.P."/>
            <person name="Kaster A.-K."/>
            <person name="Ovreas L."/>
            <person name="Rohde M."/>
            <person name="Galperin M.Y."/>
            <person name="Jogler C."/>
        </authorList>
    </citation>
    <scope>NUCLEOTIDE SEQUENCE [LARGE SCALE GENOMIC DNA]</scope>
    <source>
        <strain evidence="2 3">Poly30</strain>
    </source>
</reference>
<dbReference type="RefSeq" id="WP_145199981.1">
    <property type="nucleotide sequence ID" value="NZ_CP036434.1"/>
</dbReference>
<dbReference type="EMBL" id="CP036434">
    <property type="protein sequence ID" value="QDV08033.1"/>
    <property type="molecule type" value="Genomic_DNA"/>
</dbReference>
<sequence>MAKSQFKAGGPTRGRRRPRKIGMGSGKYLLARKEARKGVYVPGDAGSTKESTQLNKTHDL</sequence>
<proteinExistence type="predicted"/>